<keyword evidence="6" id="KW-1185">Reference proteome</keyword>
<comment type="caution">
    <text evidence="5">The sequence shown here is derived from an EMBL/GenBank/DDBJ whole genome shotgun (WGS) entry which is preliminary data.</text>
</comment>
<dbReference type="Pfam" id="PF01239">
    <property type="entry name" value="PPTA"/>
    <property type="match status" value="2"/>
</dbReference>
<dbReference type="GO" id="GO:0004662">
    <property type="term" value="F:CAAX-protein geranylgeranyltransferase activity"/>
    <property type="evidence" value="ECO:0007669"/>
    <property type="project" value="TreeGrafter"/>
</dbReference>
<accession>A0AAW0LK45</accession>
<keyword evidence="2" id="KW-0637">Prenyltransferase</keyword>
<dbReference type="InterPro" id="IPR002088">
    <property type="entry name" value="Prenyl_trans_a"/>
</dbReference>
<keyword evidence="3" id="KW-0808">Transferase</keyword>
<evidence type="ECO:0000313" key="6">
    <source>
        <dbReference type="Proteomes" id="UP000237347"/>
    </source>
</evidence>
<evidence type="ECO:0000256" key="3">
    <source>
        <dbReference type="ARBA" id="ARBA00022679"/>
    </source>
</evidence>
<keyword evidence="4" id="KW-0677">Repeat</keyword>
<dbReference type="GO" id="GO:0005953">
    <property type="term" value="C:CAAX-protein geranylgeranyltransferase complex"/>
    <property type="evidence" value="ECO:0007669"/>
    <property type="project" value="TreeGrafter"/>
</dbReference>
<dbReference type="EMBL" id="PKMF04000095">
    <property type="protein sequence ID" value="KAK7850828.1"/>
    <property type="molecule type" value="Genomic_DNA"/>
</dbReference>
<dbReference type="PANTHER" id="PTHR11129">
    <property type="entry name" value="PROTEIN FARNESYLTRANSFERASE ALPHA SUBUNIT/RAB GERANYLGERANYL TRANSFERASE ALPHA SUBUNIT"/>
    <property type="match status" value="1"/>
</dbReference>
<organism evidence="5 6">
    <name type="scientific">Quercus suber</name>
    <name type="common">Cork oak</name>
    <dbReference type="NCBI Taxonomy" id="58331"/>
    <lineage>
        <taxon>Eukaryota</taxon>
        <taxon>Viridiplantae</taxon>
        <taxon>Streptophyta</taxon>
        <taxon>Embryophyta</taxon>
        <taxon>Tracheophyta</taxon>
        <taxon>Spermatophyta</taxon>
        <taxon>Magnoliopsida</taxon>
        <taxon>eudicotyledons</taxon>
        <taxon>Gunneridae</taxon>
        <taxon>Pentapetalae</taxon>
        <taxon>rosids</taxon>
        <taxon>fabids</taxon>
        <taxon>Fagales</taxon>
        <taxon>Fagaceae</taxon>
        <taxon>Quercus</taxon>
    </lineage>
</organism>
<dbReference type="GO" id="GO:0004660">
    <property type="term" value="F:protein farnesyltransferase activity"/>
    <property type="evidence" value="ECO:0007669"/>
    <property type="project" value="TreeGrafter"/>
</dbReference>
<dbReference type="PANTHER" id="PTHR11129:SF10">
    <property type="entry name" value="PROTEIN PRENYLYLTRANSFERASE SUPERFAMILY PROTEIN"/>
    <property type="match status" value="1"/>
</dbReference>
<reference evidence="5 6" key="1">
    <citation type="journal article" date="2018" name="Sci. Data">
        <title>The draft genome sequence of cork oak.</title>
        <authorList>
            <person name="Ramos A.M."/>
            <person name="Usie A."/>
            <person name="Barbosa P."/>
            <person name="Barros P.M."/>
            <person name="Capote T."/>
            <person name="Chaves I."/>
            <person name="Simoes F."/>
            <person name="Abreu I."/>
            <person name="Carrasquinho I."/>
            <person name="Faro C."/>
            <person name="Guimaraes J.B."/>
            <person name="Mendonca D."/>
            <person name="Nobrega F."/>
            <person name="Rodrigues L."/>
            <person name="Saibo N.J.M."/>
            <person name="Varela M.C."/>
            <person name="Egas C."/>
            <person name="Matos J."/>
            <person name="Miguel C.M."/>
            <person name="Oliveira M.M."/>
            <person name="Ricardo C.P."/>
            <person name="Goncalves S."/>
        </authorList>
    </citation>
    <scope>NUCLEOTIDE SEQUENCE [LARGE SCALE GENOMIC DNA]</scope>
    <source>
        <strain evidence="6">cv. HL8</strain>
    </source>
</reference>
<dbReference type="Gene3D" id="1.25.40.120">
    <property type="entry name" value="Protein prenylyltransferase"/>
    <property type="match status" value="2"/>
</dbReference>
<dbReference type="SUPFAM" id="SSF48439">
    <property type="entry name" value="Protein prenylyltransferase"/>
    <property type="match status" value="2"/>
</dbReference>
<dbReference type="AlphaFoldDB" id="A0AAW0LK45"/>
<comment type="similarity">
    <text evidence="1">Belongs to the protein prenyltransferase subunit alpha family.</text>
</comment>
<name>A0AAW0LK45_QUESU</name>
<evidence type="ECO:0000256" key="1">
    <source>
        <dbReference type="ARBA" id="ARBA00006734"/>
    </source>
</evidence>
<dbReference type="GO" id="GO:0005965">
    <property type="term" value="C:protein farnesyltransferase complex"/>
    <property type="evidence" value="ECO:0007669"/>
    <property type="project" value="TreeGrafter"/>
</dbReference>
<evidence type="ECO:0000256" key="2">
    <source>
        <dbReference type="ARBA" id="ARBA00022602"/>
    </source>
</evidence>
<dbReference type="PROSITE" id="PS51147">
    <property type="entry name" value="PFTA"/>
    <property type="match status" value="2"/>
</dbReference>
<gene>
    <name evidence="5" type="primary">ptar1-b</name>
    <name evidence="5" type="ORF">CFP56_043691</name>
</gene>
<evidence type="ECO:0000256" key="4">
    <source>
        <dbReference type="ARBA" id="ARBA00022737"/>
    </source>
</evidence>
<evidence type="ECO:0000313" key="5">
    <source>
        <dbReference type="EMBL" id="KAK7850828.1"/>
    </source>
</evidence>
<protein>
    <submittedName>
        <fullName evidence="5">Protein prenyltransferase alpha subunit repeat-containing protein 1-b</fullName>
    </submittedName>
</protein>
<dbReference type="Proteomes" id="UP000237347">
    <property type="component" value="Unassembled WGS sequence"/>
</dbReference>
<proteinExistence type="inferred from homology"/>
<sequence length="435" mass="49927">MDPLLQFQHIIESDPLIDEVGFVHPTQFATLAEDSTGDAAISVGTTFWCKDHKLGVSTQAVLPLYNAAKRAFIAAMEEYKRLGDDGLESEVMKHSGALLLLSSDFGTAWNSRKLVVSKKQQLSMYMGELLLAALVLSCSPKNDQAWSHRKLVVSKKQQLSMYMGELLLAALVLSCSPKSDQAWSHRRWVIKSITGKCSALQEILGKESELVEKIAERSKMNYRAWNHRCWLVSYMTREQVLSLSQSTYNFLHADCDELGFPYLSQYNFQSILQRLILRILKDSKLENASPGYSVEVSEVWKEELDWNEMLIKHYIGREALWLHRRFLSLCWMKQFATNLHDVSCHSELKISTSNSFNSFIDNELHLLNSCSTVPDNDFEDFQAQATYSATYILWLMKQIPEVWFEFQEKLTIGNLKTMLSKVCPERSFLWDSLID</sequence>